<feature type="transmembrane region" description="Helical" evidence="1">
    <location>
        <begin position="44"/>
        <end position="61"/>
    </location>
</feature>
<comment type="caution">
    <text evidence="2">The sequence shown here is derived from an EMBL/GenBank/DDBJ whole genome shotgun (WGS) entry which is preliminary data.</text>
</comment>
<dbReference type="EMBL" id="QUAJ01000006">
    <property type="protein sequence ID" value="REI42126.1"/>
    <property type="molecule type" value="Genomic_DNA"/>
</dbReference>
<reference evidence="2 3" key="1">
    <citation type="submission" date="2018-08" db="EMBL/GenBank/DDBJ databases">
        <title>Draft genome sequence of Psychrilyobacter sp. strain SD5 isolated from Black Sea water.</title>
        <authorList>
            <person name="Yadav S."/>
            <person name="Villanueva L."/>
            <person name="Damste J.S.S."/>
        </authorList>
    </citation>
    <scope>NUCLEOTIDE SEQUENCE [LARGE SCALE GENOMIC DNA]</scope>
    <source>
        <strain evidence="2 3">SD5</strain>
    </source>
</reference>
<evidence type="ECO:0000313" key="3">
    <source>
        <dbReference type="Proteomes" id="UP000263486"/>
    </source>
</evidence>
<proteinExistence type="predicted"/>
<gene>
    <name evidence="2" type="ORF">DYH56_05060</name>
</gene>
<sequence length="68" mass="8135">MKNKIKVILEKIILNELFIIESLFFIGIFIIIATNFWINKYLGLYTIALFFISLSIFLFLFRKRGDKK</sequence>
<keyword evidence="3" id="KW-1185">Reference proteome</keyword>
<protein>
    <submittedName>
        <fullName evidence="2">Uncharacterized protein</fullName>
    </submittedName>
</protein>
<keyword evidence="1" id="KW-0472">Membrane</keyword>
<organism evidence="2 3">
    <name type="scientific">Psychrilyobacter piezotolerans</name>
    <dbReference type="NCBI Taxonomy" id="2293438"/>
    <lineage>
        <taxon>Bacteria</taxon>
        <taxon>Fusobacteriati</taxon>
        <taxon>Fusobacteriota</taxon>
        <taxon>Fusobacteriia</taxon>
        <taxon>Fusobacteriales</taxon>
        <taxon>Fusobacteriaceae</taxon>
        <taxon>Psychrilyobacter</taxon>
    </lineage>
</organism>
<name>A0ABX9KJB0_9FUSO</name>
<evidence type="ECO:0000313" key="2">
    <source>
        <dbReference type="EMBL" id="REI42126.1"/>
    </source>
</evidence>
<feature type="transmembrane region" description="Helical" evidence="1">
    <location>
        <begin position="12"/>
        <end position="38"/>
    </location>
</feature>
<evidence type="ECO:0000256" key="1">
    <source>
        <dbReference type="SAM" id="Phobius"/>
    </source>
</evidence>
<keyword evidence="1" id="KW-1133">Transmembrane helix</keyword>
<dbReference type="Proteomes" id="UP000263486">
    <property type="component" value="Unassembled WGS sequence"/>
</dbReference>
<accession>A0ABX9KJB0</accession>
<keyword evidence="1" id="KW-0812">Transmembrane</keyword>